<reference evidence="1 2" key="1">
    <citation type="submission" date="2017-04" db="EMBL/GenBank/DDBJ databases">
        <title>Complete genome sequence of the Campylobacter cuniculorum type strain LMG24588.</title>
        <authorList>
            <person name="Miller W.G."/>
            <person name="Yee E."/>
            <person name="Revez J."/>
            <person name="Bono J.L."/>
            <person name="Rossi M."/>
        </authorList>
    </citation>
    <scope>NUCLEOTIDE SEQUENCE [LARGE SCALE GENOMIC DNA]</scope>
    <source>
        <strain evidence="1 2">LMG 24588</strain>
    </source>
</reference>
<dbReference type="EMBL" id="CP020867">
    <property type="protein sequence ID" value="ARJ56614.1"/>
    <property type="molecule type" value="Genomic_DNA"/>
</dbReference>
<accession>A0A1W6BX10</accession>
<sequence>MKVLHFKYLWGACREAEIVLEKYPQDNLFEKIKNDFSGIVFLLFNFFKLKI</sequence>
<organism evidence="1 2">
    <name type="scientific">Campylobacter cuniculorum DSM 23162 = LMG 24588</name>
    <dbReference type="NCBI Taxonomy" id="1121267"/>
    <lineage>
        <taxon>Bacteria</taxon>
        <taxon>Pseudomonadati</taxon>
        <taxon>Campylobacterota</taxon>
        <taxon>Epsilonproteobacteria</taxon>
        <taxon>Campylobacterales</taxon>
        <taxon>Campylobacteraceae</taxon>
        <taxon>Campylobacter</taxon>
    </lineage>
</organism>
<gene>
    <name evidence="1" type="ORF">CCUN_1013</name>
</gene>
<protein>
    <submittedName>
        <fullName evidence="1">Uncharacterized protein</fullName>
    </submittedName>
</protein>
<dbReference type="KEGG" id="ccun:CCUN_1013"/>
<dbReference type="Proteomes" id="UP000192902">
    <property type="component" value="Chromosome"/>
</dbReference>
<evidence type="ECO:0000313" key="1">
    <source>
        <dbReference type="EMBL" id="ARJ56614.1"/>
    </source>
</evidence>
<proteinExistence type="predicted"/>
<name>A0A1W6BX10_9BACT</name>
<evidence type="ECO:0000313" key="2">
    <source>
        <dbReference type="Proteomes" id="UP000192902"/>
    </source>
</evidence>
<dbReference type="AlphaFoldDB" id="A0A1W6BX10"/>